<evidence type="ECO:0000313" key="1">
    <source>
        <dbReference type="EMBL" id="JAH74442.1"/>
    </source>
</evidence>
<reference evidence="1" key="2">
    <citation type="journal article" date="2015" name="Fish Shellfish Immunol.">
        <title>Early steps in the European eel (Anguilla anguilla)-Vibrio vulnificus interaction in the gills: Role of the RtxA13 toxin.</title>
        <authorList>
            <person name="Callol A."/>
            <person name="Pajuelo D."/>
            <person name="Ebbesson L."/>
            <person name="Teles M."/>
            <person name="MacKenzie S."/>
            <person name="Amaro C."/>
        </authorList>
    </citation>
    <scope>NUCLEOTIDE SEQUENCE</scope>
</reference>
<reference evidence="1" key="1">
    <citation type="submission" date="2014-11" db="EMBL/GenBank/DDBJ databases">
        <authorList>
            <person name="Amaro Gonzalez C."/>
        </authorList>
    </citation>
    <scope>NUCLEOTIDE SEQUENCE</scope>
</reference>
<dbReference type="EMBL" id="GBXM01034135">
    <property type="protein sequence ID" value="JAH74442.1"/>
    <property type="molecule type" value="Transcribed_RNA"/>
</dbReference>
<accession>A0A0E9V8T1</accession>
<dbReference type="AlphaFoldDB" id="A0A0E9V8T1"/>
<sequence>MSLTNPGKHTRGLGFSKWMLAAVGT</sequence>
<organism evidence="1">
    <name type="scientific">Anguilla anguilla</name>
    <name type="common">European freshwater eel</name>
    <name type="synonym">Muraena anguilla</name>
    <dbReference type="NCBI Taxonomy" id="7936"/>
    <lineage>
        <taxon>Eukaryota</taxon>
        <taxon>Metazoa</taxon>
        <taxon>Chordata</taxon>
        <taxon>Craniata</taxon>
        <taxon>Vertebrata</taxon>
        <taxon>Euteleostomi</taxon>
        <taxon>Actinopterygii</taxon>
        <taxon>Neopterygii</taxon>
        <taxon>Teleostei</taxon>
        <taxon>Anguilliformes</taxon>
        <taxon>Anguillidae</taxon>
        <taxon>Anguilla</taxon>
    </lineage>
</organism>
<protein>
    <submittedName>
        <fullName evidence="1">Uncharacterized protein</fullName>
    </submittedName>
</protein>
<name>A0A0E9V8T1_ANGAN</name>
<proteinExistence type="predicted"/>